<name>A0A8D5FKU8_9BACT</name>
<gene>
    <name evidence="1" type="ORF">DGMP_07520</name>
</gene>
<dbReference type="KEGG" id="dbk:DGMP_07520"/>
<dbReference type="AlphaFoldDB" id="A0A8D5FKU8"/>
<dbReference type="Proteomes" id="UP000826725">
    <property type="component" value="Chromosome"/>
</dbReference>
<reference evidence="1" key="1">
    <citation type="submission" date="2020-09" db="EMBL/GenBank/DDBJ databases">
        <title>Desulfogranum mesoprofundum gen. nov., sp. nov., a novel mesophilic, sulfate-reducing chemolithoautotroph isolated from a deep-sea hydrothermal vent chimney in the Suiyo Seamount.</title>
        <authorList>
            <person name="Hashimoto Y."/>
            <person name="Nakagawa S."/>
        </authorList>
    </citation>
    <scope>NUCLEOTIDE SEQUENCE</scope>
    <source>
        <strain evidence="1">KT2</strain>
    </source>
</reference>
<evidence type="ECO:0000313" key="2">
    <source>
        <dbReference type="Proteomes" id="UP000826725"/>
    </source>
</evidence>
<keyword evidence="2" id="KW-1185">Reference proteome</keyword>
<protein>
    <submittedName>
        <fullName evidence="1">Uncharacterized protein</fullName>
    </submittedName>
</protein>
<organism evidence="1 2">
    <name type="scientific">Desulfomarina profundi</name>
    <dbReference type="NCBI Taxonomy" id="2772557"/>
    <lineage>
        <taxon>Bacteria</taxon>
        <taxon>Pseudomonadati</taxon>
        <taxon>Thermodesulfobacteriota</taxon>
        <taxon>Desulfobulbia</taxon>
        <taxon>Desulfobulbales</taxon>
        <taxon>Desulfobulbaceae</taxon>
        <taxon>Desulfomarina</taxon>
    </lineage>
</organism>
<evidence type="ECO:0000313" key="1">
    <source>
        <dbReference type="EMBL" id="BCL60059.1"/>
    </source>
</evidence>
<sequence>MDVDDVGLNIVNFERKKFSAFLRITDVKYNFYLANKPYHTIIIDLA</sequence>
<accession>A0A8D5FKU8</accession>
<proteinExistence type="predicted"/>
<dbReference type="EMBL" id="AP024086">
    <property type="protein sequence ID" value="BCL60059.1"/>
    <property type="molecule type" value="Genomic_DNA"/>
</dbReference>